<dbReference type="Pfam" id="PF00672">
    <property type="entry name" value="HAMP"/>
    <property type="match status" value="1"/>
</dbReference>
<comment type="caution">
    <text evidence="5">The sequence shown here is derived from an EMBL/GenBank/DDBJ whole genome shotgun (WGS) entry which is preliminary data.</text>
</comment>
<evidence type="ECO:0000313" key="6">
    <source>
        <dbReference type="Proteomes" id="UP001597314"/>
    </source>
</evidence>
<comment type="similarity">
    <text evidence="2">Belongs to the methyl-accepting chemotaxis (MCP) protein family.</text>
</comment>
<keyword evidence="6" id="KW-1185">Reference proteome</keyword>
<feature type="domain" description="HAMP" evidence="4">
    <location>
        <begin position="261"/>
        <end position="299"/>
    </location>
</feature>
<dbReference type="InterPro" id="IPR024478">
    <property type="entry name" value="HlyB_4HB_MCP"/>
</dbReference>
<evidence type="ECO:0000259" key="4">
    <source>
        <dbReference type="PROSITE" id="PS50885"/>
    </source>
</evidence>
<dbReference type="CDD" id="cd06225">
    <property type="entry name" value="HAMP"/>
    <property type="match status" value="1"/>
</dbReference>
<organism evidence="5 6">
    <name type="scientific">Rhodoplanes azumiensis</name>
    <dbReference type="NCBI Taxonomy" id="1897628"/>
    <lineage>
        <taxon>Bacteria</taxon>
        <taxon>Pseudomonadati</taxon>
        <taxon>Pseudomonadota</taxon>
        <taxon>Alphaproteobacteria</taxon>
        <taxon>Hyphomicrobiales</taxon>
        <taxon>Nitrobacteraceae</taxon>
        <taxon>Rhodoplanes</taxon>
    </lineage>
</organism>
<dbReference type="Pfam" id="PF12729">
    <property type="entry name" value="4HB_MCP_1"/>
    <property type="match status" value="1"/>
</dbReference>
<keyword evidence="3" id="KW-1133">Transmembrane helix</keyword>
<dbReference type="PANTHER" id="PTHR43531:SF11">
    <property type="entry name" value="METHYL-ACCEPTING CHEMOTAXIS PROTEIN 3"/>
    <property type="match status" value="1"/>
</dbReference>
<feature type="non-terminal residue" evidence="5">
    <location>
        <position position="321"/>
    </location>
</feature>
<dbReference type="Gene3D" id="6.10.340.10">
    <property type="match status" value="1"/>
</dbReference>
<name>A0ABW5AQA1_9BRAD</name>
<proteinExistence type="inferred from homology"/>
<dbReference type="PANTHER" id="PTHR43531">
    <property type="entry name" value="PROTEIN ICFG"/>
    <property type="match status" value="1"/>
</dbReference>
<dbReference type="InterPro" id="IPR051310">
    <property type="entry name" value="MCP_chemotaxis"/>
</dbReference>
<dbReference type="InterPro" id="IPR003660">
    <property type="entry name" value="HAMP_dom"/>
</dbReference>
<dbReference type="PROSITE" id="PS50885">
    <property type="entry name" value="HAMP"/>
    <property type="match status" value="2"/>
</dbReference>
<dbReference type="SUPFAM" id="SSF158472">
    <property type="entry name" value="HAMP domain-like"/>
    <property type="match status" value="1"/>
</dbReference>
<reference evidence="6" key="1">
    <citation type="journal article" date="2019" name="Int. J. Syst. Evol. Microbiol.">
        <title>The Global Catalogue of Microorganisms (GCM) 10K type strain sequencing project: providing services to taxonomists for standard genome sequencing and annotation.</title>
        <authorList>
            <consortium name="The Broad Institute Genomics Platform"/>
            <consortium name="The Broad Institute Genome Sequencing Center for Infectious Disease"/>
            <person name="Wu L."/>
            <person name="Ma J."/>
        </authorList>
    </citation>
    <scope>NUCLEOTIDE SEQUENCE [LARGE SCALE GENOMIC DNA]</scope>
    <source>
        <strain evidence="6">CGMCC 1.6774</strain>
    </source>
</reference>
<protein>
    <submittedName>
        <fullName evidence="5">HAMP domain-containing protein</fullName>
    </submittedName>
</protein>
<sequence length="321" mass="34449">MRLTIKLKLALAFATIIVLSGVTAWLGISNLASLDLTLQRLVDGPMQRLQLSLEMNAELLSLVRSEKNLVTASGKEEIDRFGGEVTTQRRELMSRIEKAEEGATAQGKPLWIAARAALQQLGAAQDRIQEAVRQGHRDEAVAISASQARQQVGEVQKSLRSVNEINRGRLADAKVKAAEQYESARMMLLGLVAFALVTAVGTAVFMALSISRGLAKAGALAQAVAIGDLSQEITVKSNDEIKDLVDSLNQMTGNLRTNAQVADTIANGDLTVRVERFSDKDTLGIALERMVEKLRQVVAEALAAADNVSAGSQELSSSSEE</sequence>
<dbReference type="RefSeq" id="WP_378480256.1">
    <property type="nucleotide sequence ID" value="NZ_JBHUIW010000063.1"/>
</dbReference>
<evidence type="ECO:0000256" key="2">
    <source>
        <dbReference type="ARBA" id="ARBA00029447"/>
    </source>
</evidence>
<keyword evidence="1" id="KW-0145">Chemotaxis</keyword>
<dbReference type="SMART" id="SM00304">
    <property type="entry name" value="HAMP"/>
    <property type="match status" value="1"/>
</dbReference>
<keyword evidence="3" id="KW-0472">Membrane</keyword>
<feature type="transmembrane region" description="Helical" evidence="3">
    <location>
        <begin position="186"/>
        <end position="208"/>
    </location>
</feature>
<evidence type="ECO:0000256" key="3">
    <source>
        <dbReference type="SAM" id="Phobius"/>
    </source>
</evidence>
<gene>
    <name evidence="5" type="ORF">ACFSOX_23570</name>
</gene>
<feature type="domain" description="HAMP" evidence="4">
    <location>
        <begin position="208"/>
        <end position="260"/>
    </location>
</feature>
<evidence type="ECO:0000313" key="5">
    <source>
        <dbReference type="EMBL" id="MFD2185139.1"/>
    </source>
</evidence>
<evidence type="ECO:0000256" key="1">
    <source>
        <dbReference type="ARBA" id="ARBA00022500"/>
    </source>
</evidence>
<dbReference type="EMBL" id="JBHUIW010000063">
    <property type="protein sequence ID" value="MFD2185139.1"/>
    <property type="molecule type" value="Genomic_DNA"/>
</dbReference>
<accession>A0ABW5AQA1</accession>
<dbReference type="Gene3D" id="1.10.287.950">
    <property type="entry name" value="Methyl-accepting chemotaxis protein"/>
    <property type="match status" value="1"/>
</dbReference>
<dbReference type="Proteomes" id="UP001597314">
    <property type="component" value="Unassembled WGS sequence"/>
</dbReference>
<keyword evidence="3" id="KW-0812">Transmembrane</keyword>